<dbReference type="Proteomes" id="UP000199451">
    <property type="component" value="Unassembled WGS sequence"/>
</dbReference>
<evidence type="ECO:0000259" key="2">
    <source>
        <dbReference type="Pfam" id="PF25942"/>
    </source>
</evidence>
<organism evidence="3 4">
    <name type="scientific">Halogranum gelatinilyticum</name>
    <dbReference type="NCBI Taxonomy" id="660521"/>
    <lineage>
        <taxon>Archaea</taxon>
        <taxon>Methanobacteriati</taxon>
        <taxon>Methanobacteriota</taxon>
        <taxon>Stenosarchaea group</taxon>
        <taxon>Halobacteria</taxon>
        <taxon>Halobacteriales</taxon>
        <taxon>Haloferacaceae</taxon>
    </lineage>
</organism>
<feature type="domain" description="Ig-like" evidence="2">
    <location>
        <begin position="311"/>
        <end position="395"/>
    </location>
</feature>
<dbReference type="PROSITE" id="PS51257">
    <property type="entry name" value="PROKAR_LIPOPROTEIN"/>
    <property type="match status" value="1"/>
</dbReference>
<feature type="region of interest" description="Disordered" evidence="1">
    <location>
        <begin position="30"/>
        <end position="69"/>
    </location>
</feature>
<evidence type="ECO:0000256" key="1">
    <source>
        <dbReference type="SAM" id="MobiDB-lite"/>
    </source>
</evidence>
<evidence type="ECO:0000313" key="4">
    <source>
        <dbReference type="Proteomes" id="UP000199451"/>
    </source>
</evidence>
<dbReference type="InterPro" id="IPR058929">
    <property type="entry name" value="Ig_halo"/>
</dbReference>
<accession>A0A1G9TYZ0</accession>
<dbReference type="RefSeq" id="WP_089697194.1">
    <property type="nucleotide sequence ID" value="NZ_FNHL01000002.1"/>
</dbReference>
<keyword evidence="4" id="KW-1185">Reference proteome</keyword>
<sequence length="401" mass="42171">MHRRRLLTAVTGLSGLATLSGCSLFGSGEEAVSTETTEGRAPTVEPYTEPQVDRPTDGDETPGATAPRDCRPRGVHVVNTAAADQYVTVALDAVDSGASAVESASVPAGETVVHEALAAGRGRYRVTVDTADGRVSSGEFVVSEGTSDLVVFAGTDRVRLRQRATGWPDCPLVSTGSETRPPPSPPVAEALRRYGLQRVVVDNVGTEPTTARLGVVAVDGSRTLLDHGYRLPPGMRLDLPLLPLAASYDLTVATDEGRERRRWDVEREPVVRVALDGGAVAFPASPSVREPATPQSALDAELNHLVNGDNRPHAVTLTLRRGDRLLVAEGYNLAIDEQIGLGVSLPEAADGQSVELAVSTADGAAASVTWDGCPPRGTVVVALDDRGEFRIYSSRTGSLTD</sequence>
<protein>
    <recommendedName>
        <fullName evidence="2">Ig-like domain-containing protein</fullName>
    </recommendedName>
</protein>
<proteinExistence type="predicted"/>
<dbReference type="EMBL" id="FNHL01000002">
    <property type="protein sequence ID" value="SDM52886.1"/>
    <property type="molecule type" value="Genomic_DNA"/>
</dbReference>
<dbReference type="Pfam" id="PF25942">
    <property type="entry name" value="Ig_halo"/>
    <property type="match status" value="1"/>
</dbReference>
<name>A0A1G9TYZ0_9EURY</name>
<evidence type="ECO:0000313" key="3">
    <source>
        <dbReference type="EMBL" id="SDM52886.1"/>
    </source>
</evidence>
<dbReference type="AlphaFoldDB" id="A0A1G9TYZ0"/>
<reference evidence="4" key="1">
    <citation type="submission" date="2016-10" db="EMBL/GenBank/DDBJ databases">
        <authorList>
            <person name="Varghese N."/>
            <person name="Submissions S."/>
        </authorList>
    </citation>
    <scope>NUCLEOTIDE SEQUENCE [LARGE SCALE GENOMIC DNA]</scope>
    <source>
        <strain evidence="4">CGMCC 1.10119</strain>
    </source>
</reference>
<gene>
    <name evidence="3" type="ORF">SAMN04487949_1971</name>
</gene>
<dbReference type="OrthoDB" id="342499at2157"/>